<keyword evidence="3" id="KW-0808">Transferase</keyword>
<proteinExistence type="predicted"/>
<keyword evidence="2" id="KW-1003">Cell membrane</keyword>
<dbReference type="InterPro" id="IPR001736">
    <property type="entry name" value="PLipase_D/transphosphatidylase"/>
</dbReference>
<dbReference type="RefSeq" id="WP_285930039.1">
    <property type="nucleotide sequence ID" value="NZ_JASTZU010000011.1"/>
</dbReference>
<evidence type="ECO:0000259" key="10">
    <source>
        <dbReference type="PROSITE" id="PS50035"/>
    </source>
</evidence>
<dbReference type="Pfam" id="PF13091">
    <property type="entry name" value="PLDc_2"/>
    <property type="match status" value="2"/>
</dbReference>
<dbReference type="PANTHER" id="PTHR21248">
    <property type="entry name" value="CARDIOLIPIN SYNTHASE"/>
    <property type="match status" value="1"/>
</dbReference>
<protein>
    <recommendedName>
        <fullName evidence="8">Cardiolipin synthase</fullName>
        <ecNumber evidence="8">2.7.8.-</ecNumber>
    </recommendedName>
</protein>
<evidence type="ECO:0000256" key="2">
    <source>
        <dbReference type="ARBA" id="ARBA00022475"/>
    </source>
</evidence>
<evidence type="ECO:0000256" key="9">
    <source>
        <dbReference type="SAM" id="Phobius"/>
    </source>
</evidence>
<sequence length="400" mass="45625">MIPLTIILTLLVIIVLLVIDFHLGKRMYQNKAPHFDFGINDADYELFTNGNDLFSSYFSEIEKAKTSIDIMFFIVGNDNISTQLYHLLKQKVDEGVNVRLLVDYMGSFSLKRDVIKGLESNGVQFQYSDKPSFPYFFYKLNRRNHRKITVIDKQIGYFGGFNVGEEYLGKDTKFGPWRDYHLKVTGDVVNSLSQVFDYDWDSAKGQVITPTIERKSDVPNEDQALKLIVTESGQLEGKFVAWINQAKSEILIGSPYFIPSERMFEAIIAALNRGVEVNLLVPIKGDHPFVKPAAFPYYRKLLQAGGKGYLYTNGFYHAKVIIIDESFCDIGTANFDNRSVMLNKEINMVIDTNPKFVKEIREAFFKDMQASNSLTEQWMNKQPITTKLSGLIAACIKPLL</sequence>
<feature type="domain" description="PLD phosphodiesterase" evidence="10">
    <location>
        <begin position="140"/>
        <end position="167"/>
    </location>
</feature>
<dbReference type="CDD" id="cd09110">
    <property type="entry name" value="PLDc_CLS_1"/>
    <property type="match status" value="1"/>
</dbReference>
<keyword evidence="4 9" id="KW-0812">Transmembrane</keyword>
<dbReference type="EC" id="2.7.8.-" evidence="8"/>
<dbReference type="SMART" id="SM00155">
    <property type="entry name" value="PLDc"/>
    <property type="match status" value="2"/>
</dbReference>
<dbReference type="PROSITE" id="PS50035">
    <property type="entry name" value="PLD"/>
    <property type="match status" value="2"/>
</dbReference>
<name>A0ABT7L041_9BACI</name>
<dbReference type="InterPro" id="IPR022924">
    <property type="entry name" value="Cardiolipin_synthase"/>
</dbReference>
<evidence type="ECO:0000313" key="12">
    <source>
        <dbReference type="Proteomes" id="UP001235343"/>
    </source>
</evidence>
<feature type="domain" description="PLD phosphodiesterase" evidence="10">
    <location>
        <begin position="312"/>
        <end position="339"/>
    </location>
</feature>
<comment type="caution">
    <text evidence="11">The sequence shown here is derived from an EMBL/GenBank/DDBJ whole genome shotgun (WGS) entry which is preliminary data.</text>
</comment>
<evidence type="ECO:0000256" key="7">
    <source>
        <dbReference type="ARBA" id="ARBA00023136"/>
    </source>
</evidence>
<dbReference type="Gene3D" id="3.30.870.10">
    <property type="entry name" value="Endonuclease Chain A"/>
    <property type="match status" value="2"/>
</dbReference>
<dbReference type="EMBL" id="JASTZU010000011">
    <property type="protein sequence ID" value="MDL4839184.1"/>
    <property type="molecule type" value="Genomic_DNA"/>
</dbReference>
<evidence type="ECO:0000256" key="1">
    <source>
        <dbReference type="ARBA" id="ARBA00004236"/>
    </source>
</evidence>
<dbReference type="SUPFAM" id="SSF56024">
    <property type="entry name" value="Phospholipase D/nuclease"/>
    <property type="match status" value="2"/>
</dbReference>
<keyword evidence="12" id="KW-1185">Reference proteome</keyword>
<evidence type="ECO:0000256" key="4">
    <source>
        <dbReference type="ARBA" id="ARBA00022692"/>
    </source>
</evidence>
<evidence type="ECO:0000256" key="6">
    <source>
        <dbReference type="ARBA" id="ARBA00022989"/>
    </source>
</evidence>
<dbReference type="PANTHER" id="PTHR21248:SF7">
    <property type="entry name" value="MINOR CARDIOLIPIN SYNTHASE CLSB"/>
    <property type="match status" value="1"/>
</dbReference>
<dbReference type="NCBIfam" id="TIGR04265">
    <property type="entry name" value="bac_cardiolipin"/>
    <property type="match status" value="1"/>
</dbReference>
<reference evidence="11 12" key="1">
    <citation type="submission" date="2023-06" db="EMBL/GenBank/DDBJ databases">
        <title>Aquibacillus rhizosphaerae LR5S19.</title>
        <authorList>
            <person name="Sun J.-Q."/>
        </authorList>
    </citation>
    <scope>NUCLEOTIDE SEQUENCE [LARGE SCALE GENOMIC DNA]</scope>
    <source>
        <strain evidence="11 12">LR5S19</strain>
    </source>
</reference>
<accession>A0ABT7L041</accession>
<feature type="transmembrane region" description="Helical" evidence="9">
    <location>
        <begin position="6"/>
        <end position="23"/>
    </location>
</feature>
<dbReference type="CDD" id="cd09112">
    <property type="entry name" value="PLDc_CLS_2"/>
    <property type="match status" value="1"/>
</dbReference>
<evidence type="ECO:0000313" key="11">
    <source>
        <dbReference type="EMBL" id="MDL4839184.1"/>
    </source>
</evidence>
<evidence type="ECO:0000256" key="3">
    <source>
        <dbReference type="ARBA" id="ARBA00022679"/>
    </source>
</evidence>
<keyword evidence="6 9" id="KW-1133">Transmembrane helix</keyword>
<evidence type="ECO:0000256" key="5">
    <source>
        <dbReference type="ARBA" id="ARBA00022737"/>
    </source>
</evidence>
<keyword evidence="5" id="KW-0677">Repeat</keyword>
<organism evidence="11 12">
    <name type="scientific">Aquibacillus rhizosphaerae</name>
    <dbReference type="NCBI Taxonomy" id="3051431"/>
    <lineage>
        <taxon>Bacteria</taxon>
        <taxon>Bacillati</taxon>
        <taxon>Bacillota</taxon>
        <taxon>Bacilli</taxon>
        <taxon>Bacillales</taxon>
        <taxon>Bacillaceae</taxon>
        <taxon>Aquibacillus</taxon>
    </lineage>
</organism>
<comment type="subcellular location">
    <subcellularLocation>
        <location evidence="1">Cell membrane</location>
    </subcellularLocation>
</comment>
<keyword evidence="7 9" id="KW-0472">Membrane</keyword>
<evidence type="ECO:0000256" key="8">
    <source>
        <dbReference type="NCBIfam" id="TIGR04265"/>
    </source>
</evidence>
<dbReference type="Proteomes" id="UP001235343">
    <property type="component" value="Unassembled WGS sequence"/>
</dbReference>
<gene>
    <name evidence="11" type="primary">cls</name>
    <name evidence="11" type="ORF">QQS35_01740</name>
</gene>
<dbReference type="InterPro" id="IPR025202">
    <property type="entry name" value="PLD-like_dom"/>
</dbReference>